<evidence type="ECO:0000256" key="4">
    <source>
        <dbReference type="PIRSR" id="PIRSR000029-1"/>
    </source>
</evidence>
<dbReference type="SUPFAM" id="SSF47175">
    <property type="entry name" value="Cytochromes"/>
    <property type="match status" value="1"/>
</dbReference>
<dbReference type="GO" id="GO:0022900">
    <property type="term" value="P:electron transport chain"/>
    <property type="evidence" value="ECO:0007669"/>
    <property type="project" value="InterPro"/>
</dbReference>
<keyword evidence="4" id="KW-0349">Heme</keyword>
<comment type="cofactor">
    <cofactor evidence="4">
        <name>heme b</name>
        <dbReference type="ChEBI" id="CHEBI:60344"/>
    </cofactor>
    <text evidence="4">Binds 1 heme b (iron(II)-protoporphyrin IX) group per molecule.</text>
</comment>
<keyword evidence="4" id="KW-0479">Metal-binding</keyword>
<dbReference type="GO" id="GO:0020037">
    <property type="term" value="F:heme binding"/>
    <property type="evidence" value="ECO:0007669"/>
    <property type="project" value="InterPro"/>
</dbReference>
<dbReference type="AlphaFoldDB" id="A0A0A4A936"/>
<keyword evidence="3 6" id="KW-0732">Signal</keyword>
<sequence>MRKALLAVLTTTLLFSSVSAMASLDDDMDILKGGLRTVTKTDDVAEFKKALTDMRGAAEDAKTQTPDKLKGQPSDSPEMKDYHAGLDKLIGQIDSSMKLADAGDLAGAKAEAKKFADTRDENHKKFR</sequence>
<dbReference type="OrthoDB" id="6539015at2"/>
<dbReference type="EMBL" id="JRUQ01000028">
    <property type="protein sequence ID" value="KGT94343.1"/>
    <property type="molecule type" value="Genomic_DNA"/>
</dbReference>
<accession>A0A0A4A936</accession>
<dbReference type="NCBIfam" id="NF011632">
    <property type="entry name" value="PRK15058.1"/>
    <property type="match status" value="1"/>
</dbReference>
<comment type="function">
    <text evidence="1">Electron-transport protein of unknown function.</text>
</comment>
<proteinExistence type="inferred from homology"/>
<dbReference type="InterPro" id="IPR009155">
    <property type="entry name" value="Cyt_b562"/>
</dbReference>
<dbReference type="GO" id="GO:0005506">
    <property type="term" value="F:iron ion binding"/>
    <property type="evidence" value="ECO:0007669"/>
    <property type="project" value="InterPro"/>
</dbReference>
<dbReference type="PIRSF" id="PIRSF000029">
    <property type="entry name" value="Cytochrome_b562"/>
    <property type="match status" value="1"/>
</dbReference>
<dbReference type="Gene3D" id="1.20.120.10">
    <property type="entry name" value="Cytochrome c/b562"/>
    <property type="match status" value="1"/>
</dbReference>
<comment type="similarity">
    <text evidence="2">Belongs to the cytochrome b562 family.</text>
</comment>
<dbReference type="STRING" id="371042.NG99_09325"/>
<comment type="caution">
    <text evidence="7">The sequence shown here is derived from an EMBL/GenBank/DDBJ whole genome shotgun (WGS) entry which is preliminary data.</text>
</comment>
<dbReference type="Proteomes" id="UP000030351">
    <property type="component" value="Unassembled WGS sequence"/>
</dbReference>
<dbReference type="Pfam" id="PF07361">
    <property type="entry name" value="Cytochrom_B562"/>
    <property type="match status" value="1"/>
</dbReference>
<gene>
    <name evidence="7" type="ORF">NG99_09325</name>
</gene>
<dbReference type="GO" id="GO:0042597">
    <property type="term" value="C:periplasmic space"/>
    <property type="evidence" value="ECO:0007669"/>
    <property type="project" value="InterPro"/>
</dbReference>
<evidence type="ECO:0000313" key="7">
    <source>
        <dbReference type="EMBL" id="KGT94343.1"/>
    </source>
</evidence>
<feature type="region of interest" description="Disordered" evidence="5">
    <location>
        <begin position="55"/>
        <end position="81"/>
    </location>
</feature>
<evidence type="ECO:0000256" key="3">
    <source>
        <dbReference type="ARBA" id="ARBA00022729"/>
    </source>
</evidence>
<feature type="binding site" description="axial binding residue" evidence="4">
    <location>
        <position position="28"/>
    </location>
    <ligand>
        <name>heme b</name>
        <dbReference type="ChEBI" id="CHEBI:60344"/>
    </ligand>
    <ligandPart>
        <name>Fe</name>
        <dbReference type="ChEBI" id="CHEBI:18248"/>
    </ligandPart>
</feature>
<dbReference type="RefSeq" id="WP_034891356.1">
    <property type="nucleotide sequence ID" value="NZ_JRUQ01000028.1"/>
</dbReference>
<keyword evidence="8" id="KW-1185">Reference proteome</keyword>
<evidence type="ECO:0000256" key="1">
    <source>
        <dbReference type="ARBA" id="ARBA00002028"/>
    </source>
</evidence>
<evidence type="ECO:0000256" key="6">
    <source>
        <dbReference type="SAM" id="SignalP"/>
    </source>
</evidence>
<evidence type="ECO:0000313" key="8">
    <source>
        <dbReference type="Proteomes" id="UP000030351"/>
    </source>
</evidence>
<name>A0A0A4A936_9GAMM</name>
<keyword evidence="4" id="KW-0408">Iron</keyword>
<feature type="signal peptide" evidence="6">
    <location>
        <begin position="1"/>
        <end position="22"/>
    </location>
</feature>
<feature type="binding site" description="axial binding residue" evidence="4">
    <location>
        <position position="123"/>
    </location>
    <ligand>
        <name>heme b</name>
        <dbReference type="ChEBI" id="CHEBI:60344"/>
    </ligand>
    <ligandPart>
        <name>Fe</name>
        <dbReference type="ChEBI" id="CHEBI:18248"/>
    </ligandPart>
</feature>
<organism evidence="7 8">
    <name type="scientific">Erwinia typographi</name>
    <dbReference type="NCBI Taxonomy" id="371042"/>
    <lineage>
        <taxon>Bacteria</taxon>
        <taxon>Pseudomonadati</taxon>
        <taxon>Pseudomonadota</taxon>
        <taxon>Gammaproteobacteria</taxon>
        <taxon>Enterobacterales</taxon>
        <taxon>Erwiniaceae</taxon>
        <taxon>Erwinia</taxon>
    </lineage>
</organism>
<protein>
    <submittedName>
        <fullName evidence="7">Cytochrome B562</fullName>
    </submittedName>
</protein>
<dbReference type="InterPro" id="IPR010980">
    <property type="entry name" value="Cyt_c/b562"/>
</dbReference>
<reference evidence="7 8" key="1">
    <citation type="submission" date="2014-10" db="EMBL/GenBank/DDBJ databases">
        <title>Genome sequence of Erwinia typographi M043b.</title>
        <authorList>
            <person name="Chan K.-G."/>
            <person name="Tan W.-S."/>
        </authorList>
    </citation>
    <scope>NUCLEOTIDE SEQUENCE [LARGE SCALE GENOMIC DNA]</scope>
    <source>
        <strain evidence="7 8">M043b</strain>
    </source>
</reference>
<feature type="chain" id="PRO_5002006919" evidence="6">
    <location>
        <begin position="23"/>
        <end position="127"/>
    </location>
</feature>
<evidence type="ECO:0000256" key="5">
    <source>
        <dbReference type="SAM" id="MobiDB-lite"/>
    </source>
</evidence>
<feature type="compositionally biased region" description="Basic and acidic residues" evidence="5">
    <location>
        <begin position="55"/>
        <end position="70"/>
    </location>
</feature>
<dbReference type="eggNOG" id="COG3783">
    <property type="taxonomic scope" value="Bacteria"/>
</dbReference>
<evidence type="ECO:0000256" key="2">
    <source>
        <dbReference type="ARBA" id="ARBA00005523"/>
    </source>
</evidence>
<dbReference type="GO" id="GO:0009055">
    <property type="term" value="F:electron transfer activity"/>
    <property type="evidence" value="ECO:0007669"/>
    <property type="project" value="InterPro"/>
</dbReference>